<dbReference type="KEGG" id="xpo:XPG1_1868"/>
<dbReference type="KEGG" id="xpo:XPG1_0815"/>
<dbReference type="EMBL" id="FO704551">
    <property type="protein sequence ID" value="CDG20470.1"/>
    <property type="molecule type" value="Genomic_DNA"/>
</dbReference>
<evidence type="ECO:0000256" key="1">
    <source>
        <dbReference type="ARBA" id="ARBA00010075"/>
    </source>
</evidence>
<name>A0A068R2V6_9GAMM</name>
<feature type="domain" description="Transposase IS4-like" evidence="2">
    <location>
        <begin position="103"/>
        <end position="338"/>
    </location>
</feature>
<dbReference type="PANTHER" id="PTHR30298">
    <property type="entry name" value="H REPEAT-ASSOCIATED PREDICTED TRANSPOSASE"/>
    <property type="match status" value="1"/>
</dbReference>
<evidence type="ECO:0000313" key="4">
    <source>
        <dbReference type="EMBL" id="CDG20421.1"/>
    </source>
</evidence>
<dbReference type="GO" id="GO:0003677">
    <property type="term" value="F:DNA binding"/>
    <property type="evidence" value="ECO:0007669"/>
    <property type="project" value="InterPro"/>
</dbReference>
<evidence type="ECO:0000259" key="2">
    <source>
        <dbReference type="Pfam" id="PF01609"/>
    </source>
</evidence>
<evidence type="ECO:0000313" key="8">
    <source>
        <dbReference type="Proteomes" id="UP000032735"/>
    </source>
</evidence>
<evidence type="ECO:0000313" key="7">
    <source>
        <dbReference type="EMBL" id="CDG22889.1"/>
    </source>
</evidence>
<dbReference type="PANTHER" id="PTHR30298:SF0">
    <property type="entry name" value="PROTEIN YBFL-RELATED"/>
    <property type="match status" value="1"/>
</dbReference>
<dbReference type="RefSeq" id="WP_045957846.1">
    <property type="nucleotide sequence ID" value="NZ_FO704551.1"/>
</dbReference>
<reference evidence="6 8" key="1">
    <citation type="submission" date="2013-07" db="EMBL/GenBank/DDBJ databases">
        <authorList>
            <person name="Genoscope - CEA"/>
        </authorList>
    </citation>
    <scope>NUCLEOTIDE SEQUENCE [LARGE SCALE GENOMIC DNA]</scope>
    <source>
        <strain evidence="6 8">G6</strain>
    </source>
</reference>
<evidence type="ECO:0000259" key="3">
    <source>
        <dbReference type="Pfam" id="PF13808"/>
    </source>
</evidence>
<dbReference type="Proteomes" id="UP000032735">
    <property type="component" value="Chromosome"/>
</dbReference>
<dbReference type="InterPro" id="IPR047647">
    <property type="entry name" value="ISAs1_transpos"/>
</dbReference>
<dbReference type="HOGENOM" id="CLU_046404_0_1_6"/>
<dbReference type="EMBL" id="FO704551">
    <property type="protein sequence ID" value="CDG21523.1"/>
    <property type="molecule type" value="Genomic_DNA"/>
</dbReference>
<dbReference type="KEGG" id="xpo:XPG1_0766"/>
<proteinExistence type="inferred from homology"/>
<dbReference type="EMBL" id="FO704551">
    <property type="protein sequence ID" value="CDG22889.1"/>
    <property type="molecule type" value="Genomic_DNA"/>
</dbReference>
<dbReference type="STRING" id="1354304.XPG1_0766"/>
<keyword evidence="8" id="KW-1185">Reference proteome</keyword>
<sequence>MYLDSFTDHFSDIKDPRQTAKVAYPLFDILFATLCAIIAGAEGWSDIQEYTEGHHDWFLKQGMFKEGVPVDDTIARVLSRIKPEQFNLCFINWMRSVHQLTKGELVAIDGKVLRGSYHREDRYSTLHMVSAYAAANQLVIGQVRTQSKSNEITAIPELIKLLELKGALISIDAMGCQTQIARDIIEAGADYLLSVKDNQKNLHRVVREALAGQLSGSLTREKVHIEQGHGRIEIRQSHVMDASSLVAHFPEWPELKTVGVTVGYRQEKGKSASLEYRYAISSAELTEEQFAQAIRSHWQIENNLHWILDVSFREDDCKIYRKNAAENIAILRRVALNMLKKETTKLSIRMKRKRAWMKIGFLEQVLQAGFSGLDDI</sequence>
<evidence type="ECO:0000313" key="5">
    <source>
        <dbReference type="EMBL" id="CDG20470.1"/>
    </source>
</evidence>
<accession>A0A068R2V6</accession>
<evidence type="ECO:0000313" key="6">
    <source>
        <dbReference type="EMBL" id="CDG21523.1"/>
    </source>
</evidence>
<protein>
    <submittedName>
        <fullName evidence="6">Transposase, IS4 family</fullName>
    </submittedName>
</protein>
<feature type="domain" description="H repeat-associated protein N-terminal" evidence="3">
    <location>
        <begin position="8"/>
        <end position="94"/>
    </location>
</feature>
<dbReference type="InterPro" id="IPR051698">
    <property type="entry name" value="Transposase_11-like"/>
</dbReference>
<dbReference type="AlphaFoldDB" id="A0A068R2V6"/>
<dbReference type="GO" id="GO:0004803">
    <property type="term" value="F:transposase activity"/>
    <property type="evidence" value="ECO:0007669"/>
    <property type="project" value="InterPro"/>
</dbReference>
<dbReference type="Pfam" id="PF01609">
    <property type="entry name" value="DDE_Tnp_1"/>
    <property type="match status" value="1"/>
</dbReference>
<gene>
    <name evidence="6" type="primary">yhhI</name>
    <name evidence="4" type="ORF">XPG1_0766</name>
    <name evidence="5" type="ORF">XPG1_0815</name>
    <name evidence="6" type="ORF">XPG1_1868</name>
    <name evidence="7" type="ORF">XPG1_3253</name>
</gene>
<dbReference type="OrthoDB" id="8001376at2"/>
<organism evidence="6 8">
    <name type="scientific">Xenorhabdus poinarii G6</name>
    <dbReference type="NCBI Taxonomy" id="1354304"/>
    <lineage>
        <taxon>Bacteria</taxon>
        <taxon>Pseudomonadati</taxon>
        <taxon>Pseudomonadota</taxon>
        <taxon>Gammaproteobacteria</taxon>
        <taxon>Enterobacterales</taxon>
        <taxon>Morganellaceae</taxon>
        <taxon>Xenorhabdus</taxon>
    </lineage>
</organism>
<dbReference type="EMBL" id="FO704551">
    <property type="protein sequence ID" value="CDG20421.1"/>
    <property type="molecule type" value="Genomic_DNA"/>
</dbReference>
<dbReference type="GO" id="GO:0006313">
    <property type="term" value="P:DNA transposition"/>
    <property type="evidence" value="ECO:0007669"/>
    <property type="project" value="InterPro"/>
</dbReference>
<dbReference type="Pfam" id="PF13808">
    <property type="entry name" value="DDE_Tnp_1_assoc"/>
    <property type="match status" value="1"/>
</dbReference>
<dbReference type="InterPro" id="IPR002559">
    <property type="entry name" value="Transposase_11"/>
</dbReference>
<dbReference type="InterPro" id="IPR032806">
    <property type="entry name" value="YbfD_N"/>
</dbReference>
<comment type="similarity">
    <text evidence="1">Belongs to the transposase 11 family.</text>
</comment>
<dbReference type="KEGG" id="xpo:XPG1_3253"/>
<dbReference type="NCBIfam" id="NF033564">
    <property type="entry name" value="transpos_ISAs1"/>
    <property type="match status" value="1"/>
</dbReference>